<organism evidence="2 3">
    <name type="scientific">Halobacteriovorax marinus (strain ATCC BAA-682 / DSM 15412 / SJ)</name>
    <name type="common">Bacteriovorax marinus</name>
    <dbReference type="NCBI Taxonomy" id="862908"/>
    <lineage>
        <taxon>Bacteria</taxon>
        <taxon>Pseudomonadati</taxon>
        <taxon>Bdellovibrionota</taxon>
        <taxon>Bacteriovoracia</taxon>
        <taxon>Bacteriovoracales</taxon>
        <taxon>Halobacteriovoraceae</taxon>
        <taxon>Halobacteriovorax</taxon>
    </lineage>
</organism>
<evidence type="ECO:0000313" key="2">
    <source>
        <dbReference type="EMBL" id="CBW25990.1"/>
    </source>
</evidence>
<evidence type="ECO:0000259" key="1">
    <source>
        <dbReference type="Pfam" id="PF25109"/>
    </source>
</evidence>
<dbReference type="InterPro" id="IPR036412">
    <property type="entry name" value="HAD-like_sf"/>
</dbReference>
<dbReference type="AlphaFoldDB" id="E1WYE2"/>
<dbReference type="Proteomes" id="UP000008963">
    <property type="component" value="Chromosome"/>
</dbReference>
<dbReference type="HOGENOM" id="CLU_106230_1_0_7"/>
<dbReference type="OrthoDB" id="7592866at2"/>
<dbReference type="SUPFAM" id="SSF56784">
    <property type="entry name" value="HAD-like"/>
    <property type="match status" value="1"/>
</dbReference>
<gene>
    <name evidence="2" type="ordered locus">BMS_1109</name>
</gene>
<dbReference type="Pfam" id="PF25109">
    <property type="entry name" value="HAD_PNKP"/>
    <property type="match status" value="1"/>
</dbReference>
<reference evidence="3" key="1">
    <citation type="journal article" date="2013" name="ISME J.">
        <title>A small predatory core genome in the divergent marine Bacteriovorax marinus SJ and the terrestrial Bdellovibrio bacteriovorus.</title>
        <authorList>
            <person name="Crossman L.C."/>
            <person name="Chen H."/>
            <person name="Cerdeno-Tarraga A.M."/>
            <person name="Brooks K."/>
            <person name="Quail M.A."/>
            <person name="Pineiro S.A."/>
            <person name="Hobley L."/>
            <person name="Sockett R.E."/>
            <person name="Bentley S.D."/>
            <person name="Parkhill J."/>
            <person name="Williams H.N."/>
            <person name="Stine O.C."/>
        </authorList>
    </citation>
    <scope>NUCLEOTIDE SEQUENCE [LARGE SCALE GENOMIC DNA]</scope>
    <source>
        <strain evidence="3">ATCC BAA-682 / DSM 15412 / SJ</strain>
    </source>
</reference>
<dbReference type="RefSeq" id="WP_014243774.1">
    <property type="nucleotide sequence ID" value="NC_016620.1"/>
</dbReference>
<evidence type="ECO:0000313" key="3">
    <source>
        <dbReference type="Proteomes" id="UP000008963"/>
    </source>
</evidence>
<accession>E1WYE2</accession>
<dbReference type="Gene3D" id="3.40.50.1000">
    <property type="entry name" value="HAD superfamily/HAD-like"/>
    <property type="match status" value="1"/>
</dbReference>
<dbReference type="InterPro" id="IPR056782">
    <property type="entry name" value="HAD_PNKP"/>
</dbReference>
<dbReference type="PATRIC" id="fig|862908.3.peg.1057"/>
<name>E1WYE2_HALMS</name>
<sequence length="150" mass="17738">MNSAKDQCIIVDLDGTLANCDHRVHYVQSNPKDWDSFNSEMGKDQLNAWCAQLIEAMHSRGIQIILLTGRDDNHEKSTIEWLNSHQIEYHQLFMRKANDEREDHIIKREIFLEKIAPQFKTLFVVEDRLSVVKMWREMNITCLQCDWGDF</sequence>
<keyword evidence="3" id="KW-1185">Reference proteome</keyword>
<dbReference type="InterPro" id="IPR023214">
    <property type="entry name" value="HAD_sf"/>
</dbReference>
<dbReference type="EMBL" id="FQ312005">
    <property type="protein sequence ID" value="CBW25990.1"/>
    <property type="molecule type" value="Genomic_DNA"/>
</dbReference>
<protein>
    <recommendedName>
        <fullName evidence="1">Polynucleotide kinase PNKP phosphatase domain-containing protein</fullName>
    </recommendedName>
</protein>
<dbReference type="KEGG" id="bmx:BMS_1109"/>
<dbReference type="STRING" id="862908.BMS_1109"/>
<feature type="domain" description="Polynucleotide kinase PNKP phosphatase" evidence="1">
    <location>
        <begin position="7"/>
        <end position="150"/>
    </location>
</feature>
<proteinExistence type="predicted"/>
<dbReference type="eggNOG" id="COG2503">
    <property type="taxonomic scope" value="Bacteria"/>
</dbReference>